<evidence type="ECO:0000256" key="1">
    <source>
        <dbReference type="SAM" id="Phobius"/>
    </source>
</evidence>
<keyword evidence="1" id="KW-0812">Transmembrane</keyword>
<keyword evidence="3" id="KW-1185">Reference proteome</keyword>
<dbReference type="EMBL" id="JAIWYP010000015">
    <property type="protein sequence ID" value="KAH3699292.1"/>
    <property type="molecule type" value="Genomic_DNA"/>
</dbReference>
<organism evidence="2 3">
    <name type="scientific">Dreissena polymorpha</name>
    <name type="common">Zebra mussel</name>
    <name type="synonym">Mytilus polymorpha</name>
    <dbReference type="NCBI Taxonomy" id="45954"/>
    <lineage>
        <taxon>Eukaryota</taxon>
        <taxon>Metazoa</taxon>
        <taxon>Spiralia</taxon>
        <taxon>Lophotrochozoa</taxon>
        <taxon>Mollusca</taxon>
        <taxon>Bivalvia</taxon>
        <taxon>Autobranchia</taxon>
        <taxon>Heteroconchia</taxon>
        <taxon>Euheterodonta</taxon>
        <taxon>Imparidentia</taxon>
        <taxon>Neoheterodontei</taxon>
        <taxon>Myida</taxon>
        <taxon>Dreissenoidea</taxon>
        <taxon>Dreissenidae</taxon>
        <taxon>Dreissena</taxon>
    </lineage>
</organism>
<reference evidence="2" key="1">
    <citation type="journal article" date="2019" name="bioRxiv">
        <title>The Genome of the Zebra Mussel, Dreissena polymorpha: A Resource for Invasive Species Research.</title>
        <authorList>
            <person name="McCartney M.A."/>
            <person name="Auch B."/>
            <person name="Kono T."/>
            <person name="Mallez S."/>
            <person name="Zhang Y."/>
            <person name="Obille A."/>
            <person name="Becker A."/>
            <person name="Abrahante J.E."/>
            <person name="Garbe J."/>
            <person name="Badalamenti J.P."/>
            <person name="Herman A."/>
            <person name="Mangelson H."/>
            <person name="Liachko I."/>
            <person name="Sullivan S."/>
            <person name="Sone E.D."/>
            <person name="Koren S."/>
            <person name="Silverstein K.A.T."/>
            <person name="Beckman K.B."/>
            <person name="Gohl D.M."/>
        </authorList>
    </citation>
    <scope>NUCLEOTIDE SEQUENCE</scope>
    <source>
        <strain evidence="2">Duluth1</strain>
        <tissue evidence="2">Whole animal</tissue>
    </source>
</reference>
<reference evidence="2" key="2">
    <citation type="submission" date="2020-11" db="EMBL/GenBank/DDBJ databases">
        <authorList>
            <person name="McCartney M.A."/>
            <person name="Auch B."/>
            <person name="Kono T."/>
            <person name="Mallez S."/>
            <person name="Becker A."/>
            <person name="Gohl D.M."/>
            <person name="Silverstein K.A.T."/>
            <person name="Koren S."/>
            <person name="Bechman K.B."/>
            <person name="Herman A."/>
            <person name="Abrahante J.E."/>
            <person name="Garbe J."/>
        </authorList>
    </citation>
    <scope>NUCLEOTIDE SEQUENCE</scope>
    <source>
        <strain evidence="2">Duluth1</strain>
        <tissue evidence="2">Whole animal</tissue>
    </source>
</reference>
<proteinExistence type="predicted"/>
<evidence type="ECO:0000313" key="2">
    <source>
        <dbReference type="EMBL" id="KAH3699292.1"/>
    </source>
</evidence>
<sequence>VIYTSSSDYNETKQMPAGFPKVEMKGTKQTFVFRFEPFTKSALYDPIVKLTDENPTTTPTSAPSIDKDISDGVVSVKVLGKSGKIAFTNSDGKKTMTVEFDNLKEKTSDGIDIKDNSHGYNNFASQTFTFGAPIDAEYPETNISTKKLNFSAEINNGAKVMVDMYIFKQGGNISLDDEDTVVKKGDLKFSVTVSGWTFCNGTCKPNEVGAYLDFDIVIKGTKGATKSTSVGKKPDQYDVGSGVVLLSKKLKKDNDNYENMTATYPMIMTQGSKQIFRLRFPKFTKKVFYDPTLSFLTDSVTVGSAGMSAGSLLLMVASLLVMTINRY</sequence>
<name>A0A9D3YEM0_DREPO</name>
<dbReference type="AlphaFoldDB" id="A0A9D3YEM0"/>
<feature type="transmembrane region" description="Helical" evidence="1">
    <location>
        <begin position="302"/>
        <end position="324"/>
    </location>
</feature>
<keyword evidence="1" id="KW-0472">Membrane</keyword>
<gene>
    <name evidence="2" type="ORF">DPMN_074247</name>
</gene>
<accession>A0A9D3YEM0</accession>
<keyword evidence="1" id="KW-1133">Transmembrane helix</keyword>
<protein>
    <submittedName>
        <fullName evidence="2">Uncharacterized protein</fullName>
    </submittedName>
</protein>
<comment type="caution">
    <text evidence="2">The sequence shown here is derived from an EMBL/GenBank/DDBJ whole genome shotgun (WGS) entry which is preliminary data.</text>
</comment>
<evidence type="ECO:0000313" key="3">
    <source>
        <dbReference type="Proteomes" id="UP000828390"/>
    </source>
</evidence>
<dbReference type="Proteomes" id="UP000828390">
    <property type="component" value="Unassembled WGS sequence"/>
</dbReference>
<feature type="non-terminal residue" evidence="2">
    <location>
        <position position="1"/>
    </location>
</feature>